<organism evidence="1 2">
    <name type="scientific">Hirsutella rhossiliensis</name>
    <dbReference type="NCBI Taxonomy" id="111463"/>
    <lineage>
        <taxon>Eukaryota</taxon>
        <taxon>Fungi</taxon>
        <taxon>Dikarya</taxon>
        <taxon>Ascomycota</taxon>
        <taxon>Pezizomycotina</taxon>
        <taxon>Sordariomycetes</taxon>
        <taxon>Hypocreomycetidae</taxon>
        <taxon>Hypocreales</taxon>
        <taxon>Ophiocordycipitaceae</taxon>
        <taxon>Hirsutella</taxon>
    </lineage>
</organism>
<dbReference type="AlphaFoldDB" id="A0A9P8MWR8"/>
<gene>
    <name evidence="1" type="ORF">HRG_06894</name>
</gene>
<evidence type="ECO:0000313" key="1">
    <source>
        <dbReference type="EMBL" id="KAH0961814.1"/>
    </source>
</evidence>
<dbReference type="Proteomes" id="UP000824596">
    <property type="component" value="Unassembled WGS sequence"/>
</dbReference>
<keyword evidence="2" id="KW-1185">Reference proteome</keyword>
<dbReference type="GeneID" id="68356023"/>
<reference evidence="1" key="1">
    <citation type="submission" date="2021-09" db="EMBL/GenBank/DDBJ databases">
        <title>A high-quality genome of the endoparasitic fungus Hirsutella rhossiliensis with a comparison of Hirsutella genomes reveals transposable elements contributing to genome size variation.</title>
        <authorList>
            <person name="Lin R."/>
            <person name="Jiao Y."/>
            <person name="Sun X."/>
            <person name="Ling J."/>
            <person name="Xie B."/>
            <person name="Cheng X."/>
        </authorList>
    </citation>
    <scope>NUCLEOTIDE SEQUENCE</scope>
    <source>
        <strain evidence="1">HR02</strain>
    </source>
</reference>
<name>A0A9P8MWR8_9HYPO</name>
<accession>A0A9P8MWR8</accession>
<comment type="caution">
    <text evidence="1">The sequence shown here is derived from an EMBL/GenBank/DDBJ whole genome shotgun (WGS) entry which is preliminary data.</text>
</comment>
<evidence type="ECO:0000313" key="2">
    <source>
        <dbReference type="Proteomes" id="UP000824596"/>
    </source>
</evidence>
<sequence>MAQIGSSSLLRYGHCYTINTTDGQVLGHQPSDWNYLRFGTDTKPAHFKVCQSIGQCTAPNTDYQILPNRSRFWLFDVEGNAYSPNGDFVAANSPPFGANRNLYPAGGAYRYYVNFWGDNDCSNADFRFLGKCSVKLRVDNLRDDQGLTMTDRYLTSAVSKDQYVTVTFHEAECPQKNGVSSVANVEL</sequence>
<dbReference type="EMBL" id="JAIZPD010000007">
    <property type="protein sequence ID" value="KAH0961814.1"/>
    <property type="molecule type" value="Genomic_DNA"/>
</dbReference>
<proteinExistence type="predicted"/>
<dbReference type="RefSeq" id="XP_044719327.1">
    <property type="nucleotide sequence ID" value="XM_044865365.1"/>
</dbReference>
<protein>
    <submittedName>
        <fullName evidence="1">Uncharacterized protein</fullName>
    </submittedName>
</protein>
<dbReference type="OrthoDB" id="4917178at2759"/>